<comment type="caution">
    <text evidence="9">The sequence shown here is derived from an EMBL/GenBank/DDBJ whole genome shotgun (WGS) entry which is preliminary data.</text>
</comment>
<keyword evidence="2" id="KW-0813">Transport</keyword>
<evidence type="ECO:0000256" key="3">
    <source>
        <dbReference type="ARBA" id="ARBA00022475"/>
    </source>
</evidence>
<evidence type="ECO:0000313" key="10">
    <source>
        <dbReference type="Proteomes" id="UP000070810"/>
    </source>
</evidence>
<dbReference type="PANTHER" id="PTHR30561:SF1">
    <property type="entry name" value="MULTIDRUG TRANSPORTER EMRE"/>
    <property type="match status" value="1"/>
</dbReference>
<feature type="transmembrane region" description="Helical" evidence="8">
    <location>
        <begin position="90"/>
        <end position="110"/>
    </location>
</feature>
<proteinExistence type="inferred from homology"/>
<evidence type="ECO:0000256" key="4">
    <source>
        <dbReference type="ARBA" id="ARBA00022692"/>
    </source>
</evidence>
<reference evidence="9 10" key="1">
    <citation type="journal article" date="2016" name="Front. Microbiol.">
        <title>Genomic Resource of Rice Seed Associated Bacteria.</title>
        <authorList>
            <person name="Midha S."/>
            <person name="Bansal K."/>
            <person name="Sharma S."/>
            <person name="Kumar N."/>
            <person name="Patil P.P."/>
            <person name="Chaudhry V."/>
            <person name="Patil P.B."/>
        </authorList>
    </citation>
    <scope>NUCLEOTIDE SEQUENCE [LARGE SCALE GENOMIC DNA]</scope>
    <source>
        <strain evidence="9 10">NS354</strain>
    </source>
</reference>
<dbReference type="InterPro" id="IPR037185">
    <property type="entry name" value="EmrE-like"/>
</dbReference>
<dbReference type="GO" id="GO:0015220">
    <property type="term" value="F:choline transmembrane transporter activity"/>
    <property type="evidence" value="ECO:0007669"/>
    <property type="project" value="TreeGrafter"/>
</dbReference>
<keyword evidence="4 7" id="KW-0812">Transmembrane</keyword>
<dbReference type="PATRIC" id="fig|1079994.3.peg.2651"/>
<keyword evidence="3" id="KW-1003">Cell membrane</keyword>
<keyword evidence="10" id="KW-1185">Reference proteome</keyword>
<feature type="transmembrane region" description="Helical" evidence="8">
    <location>
        <begin position="62"/>
        <end position="84"/>
    </location>
</feature>
<protein>
    <submittedName>
        <fullName evidence="9">Cation transporter</fullName>
    </submittedName>
</protein>
<dbReference type="InterPro" id="IPR045324">
    <property type="entry name" value="Small_multidrug_res"/>
</dbReference>
<dbReference type="PANTHER" id="PTHR30561">
    <property type="entry name" value="SMR FAMILY PROTON-DEPENDENT DRUG EFFLUX TRANSPORTER SUGE"/>
    <property type="match status" value="1"/>
</dbReference>
<dbReference type="InterPro" id="IPR000390">
    <property type="entry name" value="Small_drug/metabolite_transptr"/>
</dbReference>
<dbReference type="GO" id="GO:0015199">
    <property type="term" value="F:amino-acid betaine transmembrane transporter activity"/>
    <property type="evidence" value="ECO:0007669"/>
    <property type="project" value="TreeGrafter"/>
</dbReference>
<keyword evidence="6 8" id="KW-0472">Membrane</keyword>
<evidence type="ECO:0000313" key="9">
    <source>
        <dbReference type="EMBL" id="KTR82462.1"/>
    </source>
</evidence>
<evidence type="ECO:0000256" key="1">
    <source>
        <dbReference type="ARBA" id="ARBA00004651"/>
    </source>
</evidence>
<name>A0A147EDP5_9MICO</name>
<dbReference type="Pfam" id="PF00893">
    <property type="entry name" value="Multi_Drug_Res"/>
    <property type="match status" value="1"/>
</dbReference>
<dbReference type="GO" id="GO:0005886">
    <property type="term" value="C:plasma membrane"/>
    <property type="evidence" value="ECO:0007669"/>
    <property type="project" value="UniProtKB-SubCell"/>
</dbReference>
<dbReference type="RefSeq" id="WP_058594574.1">
    <property type="nucleotide sequence ID" value="NZ_LDRK01000098.1"/>
</dbReference>
<dbReference type="Gene3D" id="1.10.3730.20">
    <property type="match status" value="1"/>
</dbReference>
<organism evidence="9 10">
    <name type="scientific">Leucobacter chromiiresistens</name>
    <dbReference type="NCBI Taxonomy" id="1079994"/>
    <lineage>
        <taxon>Bacteria</taxon>
        <taxon>Bacillati</taxon>
        <taxon>Actinomycetota</taxon>
        <taxon>Actinomycetes</taxon>
        <taxon>Micrococcales</taxon>
        <taxon>Microbacteriaceae</taxon>
        <taxon>Leucobacter</taxon>
    </lineage>
</organism>
<feature type="transmembrane region" description="Helical" evidence="8">
    <location>
        <begin position="35"/>
        <end position="55"/>
    </location>
</feature>
<sequence length="112" mass="11659">MMFLTLAIAIVTEVSASLSLRVATTAAPGKRPNRLWFVAVVVGYLTAFVMLSLTLSLGMALGVAYGIWAAIGVALTAVMSRVLFKEPLTWVMGAGIALIGAGVLLVELGAQH</sequence>
<dbReference type="GO" id="GO:0031460">
    <property type="term" value="P:glycine betaine transport"/>
    <property type="evidence" value="ECO:0007669"/>
    <property type="project" value="TreeGrafter"/>
</dbReference>
<evidence type="ECO:0000256" key="6">
    <source>
        <dbReference type="ARBA" id="ARBA00023136"/>
    </source>
</evidence>
<evidence type="ECO:0000256" key="5">
    <source>
        <dbReference type="ARBA" id="ARBA00022989"/>
    </source>
</evidence>
<accession>A0A147EDP5</accession>
<evidence type="ECO:0000256" key="2">
    <source>
        <dbReference type="ARBA" id="ARBA00022448"/>
    </source>
</evidence>
<dbReference type="GO" id="GO:0015297">
    <property type="term" value="F:antiporter activity"/>
    <property type="evidence" value="ECO:0007669"/>
    <property type="project" value="TreeGrafter"/>
</dbReference>
<dbReference type="AlphaFoldDB" id="A0A147EDP5"/>
<keyword evidence="5 8" id="KW-1133">Transmembrane helix</keyword>
<comment type="subcellular location">
    <subcellularLocation>
        <location evidence="1 7">Cell membrane</location>
        <topology evidence="1 7">Multi-pass membrane protein</topology>
    </subcellularLocation>
</comment>
<gene>
    <name evidence="9" type="ORF">NS354_11290</name>
</gene>
<dbReference type="SUPFAM" id="SSF103481">
    <property type="entry name" value="Multidrug resistance efflux transporter EmrE"/>
    <property type="match status" value="1"/>
</dbReference>
<evidence type="ECO:0000256" key="8">
    <source>
        <dbReference type="SAM" id="Phobius"/>
    </source>
</evidence>
<evidence type="ECO:0000256" key="7">
    <source>
        <dbReference type="RuleBase" id="RU003942"/>
    </source>
</evidence>
<dbReference type="EMBL" id="LDRK01000098">
    <property type="protein sequence ID" value="KTR82462.1"/>
    <property type="molecule type" value="Genomic_DNA"/>
</dbReference>
<comment type="similarity">
    <text evidence="7">Belongs to the drug/metabolite transporter (DMT) superfamily. Small multidrug resistance (SMR) (TC 2.A.7.1) family.</text>
</comment>
<dbReference type="OrthoDB" id="3175079at2"/>
<dbReference type="Proteomes" id="UP000070810">
    <property type="component" value="Unassembled WGS sequence"/>
</dbReference>